<evidence type="ECO:0000313" key="18">
    <source>
        <dbReference type="EMBL" id="SMX54889.1"/>
    </source>
</evidence>
<dbReference type="InterPro" id="IPR013785">
    <property type="entry name" value="Aldolase_TIM"/>
</dbReference>
<dbReference type="PROSITE" id="PS51918">
    <property type="entry name" value="RADICAL_SAM"/>
    <property type="match status" value="1"/>
</dbReference>
<evidence type="ECO:0000256" key="1">
    <source>
        <dbReference type="ARBA" id="ARBA00000911"/>
    </source>
</evidence>
<feature type="compositionally biased region" description="Basic and acidic residues" evidence="16">
    <location>
        <begin position="415"/>
        <end position="433"/>
    </location>
</feature>
<evidence type="ECO:0000256" key="2">
    <source>
        <dbReference type="ARBA" id="ARBA00001933"/>
    </source>
</evidence>
<evidence type="ECO:0000256" key="9">
    <source>
        <dbReference type="ARBA" id="ARBA00022723"/>
    </source>
</evidence>
<keyword evidence="8" id="KW-0949">S-adenosyl-L-methionine</keyword>
<evidence type="ECO:0000256" key="15">
    <source>
        <dbReference type="PIRSR" id="PIRSR603739-50"/>
    </source>
</evidence>
<feature type="region of interest" description="Disordered" evidence="16">
    <location>
        <begin position="414"/>
        <end position="447"/>
    </location>
</feature>
<dbReference type="NCBIfam" id="TIGR03820">
    <property type="entry name" value="lys_2_3_AblA"/>
    <property type="match status" value="1"/>
</dbReference>
<dbReference type="Proteomes" id="UP000195514">
    <property type="component" value="Chromosome I"/>
</dbReference>
<feature type="binding site" evidence="14">
    <location>
        <position position="127"/>
    </location>
    <ligand>
        <name>[4Fe-4S] cluster</name>
        <dbReference type="ChEBI" id="CHEBI:49883"/>
        <note>4Fe-4S-S-AdoMet</note>
    </ligand>
</feature>
<dbReference type="OrthoDB" id="9768064at2"/>
<keyword evidence="9 14" id="KW-0479">Metal-binding</keyword>
<dbReference type="RefSeq" id="WP_087862694.1">
    <property type="nucleotide sequence ID" value="NZ_LT859958.1"/>
</dbReference>
<dbReference type="GO" id="GO:0051539">
    <property type="term" value="F:4 iron, 4 sulfur cluster binding"/>
    <property type="evidence" value="ECO:0007669"/>
    <property type="project" value="UniProtKB-KW"/>
</dbReference>
<dbReference type="SFLD" id="SFLDS00029">
    <property type="entry name" value="Radical_SAM"/>
    <property type="match status" value="1"/>
</dbReference>
<keyword evidence="7 14" id="KW-0004">4Fe-4S</keyword>
<dbReference type="Pfam" id="PF04055">
    <property type="entry name" value="Radical_SAM"/>
    <property type="match status" value="1"/>
</dbReference>
<evidence type="ECO:0000256" key="16">
    <source>
        <dbReference type="SAM" id="MobiDB-lite"/>
    </source>
</evidence>
<dbReference type="KEGG" id="abat:CFX1CAM_1824"/>
<evidence type="ECO:0000256" key="7">
    <source>
        <dbReference type="ARBA" id="ARBA00022485"/>
    </source>
</evidence>
<dbReference type="InterPro" id="IPR003739">
    <property type="entry name" value="Lys_aminomutase/Glu_NH3_mut"/>
</dbReference>
<feature type="binding site" evidence="14">
    <location>
        <position position="131"/>
    </location>
    <ligand>
        <name>[4Fe-4S] cluster</name>
        <dbReference type="ChEBI" id="CHEBI:49883"/>
        <note>4Fe-4S-S-AdoMet</note>
    </ligand>
</feature>
<feature type="modified residue" description="N6-(pyridoxal phosphate)lysine" evidence="15">
    <location>
        <position position="339"/>
    </location>
</feature>
<accession>A0A1Y6K8G6</accession>
<feature type="domain" description="Radical SAM core" evidence="17">
    <location>
        <begin position="113"/>
        <end position="325"/>
    </location>
</feature>
<dbReference type="EC" id="5.4.3.2" evidence="5"/>
<keyword evidence="13 18" id="KW-0413">Isomerase</keyword>
<protein>
    <recommendedName>
        <fullName evidence="6">L-lysine 2,3-aminomutase</fullName>
        <ecNumber evidence="5">5.4.3.2</ecNumber>
    </recommendedName>
</protein>
<dbReference type="PIRSF" id="PIRSF004911">
    <property type="entry name" value="DUF160"/>
    <property type="match status" value="1"/>
</dbReference>
<evidence type="ECO:0000256" key="8">
    <source>
        <dbReference type="ARBA" id="ARBA00022691"/>
    </source>
</evidence>
<dbReference type="SFLD" id="SFLDG01070">
    <property type="entry name" value="PLP-dependent"/>
    <property type="match status" value="1"/>
</dbReference>
<dbReference type="EMBL" id="LT859958">
    <property type="protein sequence ID" value="SMX54889.1"/>
    <property type="molecule type" value="Genomic_DNA"/>
</dbReference>
<dbReference type="InterPro" id="IPR007197">
    <property type="entry name" value="rSAM"/>
</dbReference>
<dbReference type="InterPro" id="IPR025895">
    <property type="entry name" value="LAM_C_dom"/>
</dbReference>
<reference evidence="19" key="1">
    <citation type="submission" date="2017-05" db="EMBL/GenBank/DDBJ databases">
        <authorList>
            <person name="Kirkegaard R."/>
            <person name="Mcilroy J S."/>
        </authorList>
    </citation>
    <scope>NUCLEOTIDE SEQUENCE [LARGE SCALE GENOMIC DNA]</scope>
</reference>
<dbReference type="AlphaFoldDB" id="A0A1Y6K8G6"/>
<evidence type="ECO:0000256" key="6">
    <source>
        <dbReference type="ARBA" id="ARBA00022363"/>
    </source>
</evidence>
<keyword evidence="12 14" id="KW-0411">Iron-sulfur</keyword>
<organism evidence="18 19">
    <name type="scientific">Candidatus Brevifilum fermentans</name>
    <dbReference type="NCBI Taxonomy" id="1986204"/>
    <lineage>
        <taxon>Bacteria</taxon>
        <taxon>Bacillati</taxon>
        <taxon>Chloroflexota</taxon>
        <taxon>Anaerolineae</taxon>
        <taxon>Anaerolineales</taxon>
        <taxon>Anaerolineaceae</taxon>
        <taxon>Candidatus Brevifilum</taxon>
    </lineage>
</organism>
<keyword evidence="11" id="KW-0408">Iron</keyword>
<dbReference type="NCBIfam" id="TIGR00238">
    <property type="entry name" value="KamA family radical SAM protein"/>
    <property type="match status" value="1"/>
</dbReference>
<keyword evidence="10 15" id="KW-0663">Pyridoxal phosphate</keyword>
<dbReference type="Gene3D" id="6.20.120.40">
    <property type="match status" value="1"/>
</dbReference>
<dbReference type="Pfam" id="PF12544">
    <property type="entry name" value="LAM_C"/>
    <property type="match status" value="1"/>
</dbReference>
<evidence type="ECO:0000313" key="19">
    <source>
        <dbReference type="Proteomes" id="UP000195514"/>
    </source>
</evidence>
<sequence length="447" mass="50026">MQPFPSKRAPAFADIPDDKWSDWRWQLSHRLNSIEDFEQILTLTESEHQALCQVGLFRVDITPYFASLIDPENPLDPIRKQILPTAAEILPFTGEMEDSLSEDAHSPVPGLVHRYPDRVLMLVTTQCASYCRYCTRSRIVGDPTQSFSSKDFEAQLDYLRRTPQVRDVLLSGGDPLTLAPKVLERLLTALREIPHIEIIRIGSRVPVFMPQRVTDELCELLQRFHPLWLNIHVNHPNEITAELADACDKLTRAGIPLGNQSVLLAGVNDDPAIQRRLVHNLVRLRVRPYYLYQCDLVQGAGHFRTPIGKGIEIIESLLGHTSGFAVPTYVVDAPGGGGKIPLTPNYILSYSDQKVVLRNYEGFITTYYEPTEYQPIDPSLTAPFKGEILEPGQSGVAGLLAGDAMSLKPAGFDQVHQRGGEPHRLRDRTEKWVPRGIGDGKSADNEA</sequence>
<evidence type="ECO:0000256" key="10">
    <source>
        <dbReference type="ARBA" id="ARBA00022898"/>
    </source>
</evidence>
<dbReference type="GO" id="GO:0046872">
    <property type="term" value="F:metal ion binding"/>
    <property type="evidence" value="ECO:0007669"/>
    <property type="project" value="UniProtKB-KW"/>
</dbReference>
<evidence type="ECO:0000259" key="17">
    <source>
        <dbReference type="PROSITE" id="PS51918"/>
    </source>
</evidence>
<proteinExistence type="inferred from homology"/>
<gene>
    <name evidence="18" type="primary">kamA</name>
    <name evidence="18" type="ORF">CFX1CAM_1824</name>
</gene>
<dbReference type="InterPro" id="IPR022459">
    <property type="entry name" value="Lysine_aminomutase"/>
</dbReference>
<evidence type="ECO:0000256" key="13">
    <source>
        <dbReference type="ARBA" id="ARBA00023235"/>
    </source>
</evidence>
<evidence type="ECO:0000256" key="12">
    <source>
        <dbReference type="ARBA" id="ARBA00023014"/>
    </source>
</evidence>
<evidence type="ECO:0000256" key="3">
    <source>
        <dbReference type="ARBA" id="ARBA00001966"/>
    </source>
</evidence>
<name>A0A1Y6K8G6_9CHLR</name>
<evidence type="ECO:0000256" key="5">
    <source>
        <dbReference type="ARBA" id="ARBA00012144"/>
    </source>
</evidence>
<evidence type="ECO:0000256" key="11">
    <source>
        <dbReference type="ARBA" id="ARBA00023004"/>
    </source>
</evidence>
<dbReference type="PANTHER" id="PTHR30538">
    <property type="entry name" value="LYSINE 2,3-AMINOMUTASE-RELATED"/>
    <property type="match status" value="1"/>
</dbReference>
<keyword evidence="19" id="KW-1185">Reference proteome</keyword>
<dbReference type="Gene3D" id="6.10.140.1170">
    <property type="match status" value="1"/>
</dbReference>
<comment type="similarity">
    <text evidence="4">Belongs to the radical SAM superfamily. KamA family.</text>
</comment>
<dbReference type="Gene3D" id="3.20.20.70">
    <property type="entry name" value="Aldolase class I"/>
    <property type="match status" value="1"/>
</dbReference>
<dbReference type="InterPro" id="IPR058240">
    <property type="entry name" value="rSAM_sf"/>
</dbReference>
<evidence type="ECO:0000256" key="14">
    <source>
        <dbReference type="PIRSR" id="PIRSR004911-1"/>
    </source>
</evidence>
<dbReference type="PANTHER" id="PTHR30538:SF1">
    <property type="entry name" value="L-LYSINE 2,3-AMINOMUTASE"/>
    <property type="match status" value="1"/>
</dbReference>
<dbReference type="CDD" id="cd01335">
    <property type="entry name" value="Radical_SAM"/>
    <property type="match status" value="1"/>
</dbReference>
<dbReference type="GO" id="GO:0050066">
    <property type="term" value="F:L-lysine 2,3-aminomutase activity"/>
    <property type="evidence" value="ECO:0007669"/>
    <property type="project" value="UniProtKB-EC"/>
</dbReference>
<comment type="catalytic activity">
    <reaction evidence="1">
        <text>L-lysine = (3S)-3,6-diaminohexanoate</text>
        <dbReference type="Rhea" id="RHEA:19177"/>
        <dbReference type="ChEBI" id="CHEBI:32551"/>
        <dbReference type="ChEBI" id="CHEBI:57434"/>
        <dbReference type="EC" id="5.4.3.2"/>
    </reaction>
</comment>
<comment type="cofactor">
    <cofactor evidence="3">
        <name>[4Fe-4S] cluster</name>
        <dbReference type="ChEBI" id="CHEBI:49883"/>
    </cofactor>
</comment>
<feature type="binding site" evidence="14">
    <location>
        <position position="134"/>
    </location>
    <ligand>
        <name>[4Fe-4S] cluster</name>
        <dbReference type="ChEBI" id="CHEBI:49883"/>
        <note>4Fe-4S-S-AdoMet</note>
    </ligand>
</feature>
<dbReference type="SFLD" id="SFLDF00283">
    <property type="entry name" value="L-lysine_2_3-aminomutase_(LAM"/>
    <property type="match status" value="1"/>
</dbReference>
<dbReference type="SUPFAM" id="SSF102114">
    <property type="entry name" value="Radical SAM enzymes"/>
    <property type="match status" value="1"/>
</dbReference>
<comment type="cofactor">
    <cofactor evidence="2 15">
        <name>pyridoxal 5'-phosphate</name>
        <dbReference type="ChEBI" id="CHEBI:597326"/>
    </cofactor>
</comment>
<evidence type="ECO:0000256" key="4">
    <source>
        <dbReference type="ARBA" id="ARBA00008703"/>
    </source>
</evidence>